<organism evidence="1 2">
    <name type="scientific">Pluralibacter gergoviae</name>
    <name type="common">Enterobacter gergoviae</name>
    <dbReference type="NCBI Taxonomy" id="61647"/>
    <lineage>
        <taxon>Bacteria</taxon>
        <taxon>Pseudomonadati</taxon>
        <taxon>Pseudomonadota</taxon>
        <taxon>Gammaproteobacteria</taxon>
        <taxon>Enterobacterales</taxon>
        <taxon>Enterobacteriaceae</taxon>
        <taxon>Pluralibacter</taxon>
    </lineage>
</organism>
<feature type="non-terminal residue" evidence="1">
    <location>
        <position position="63"/>
    </location>
</feature>
<sequence length="63" mass="6705">MSVQTENTTGGESVVLERPAGGVYASLFEKINLHPVSELSALDIWQDPQAMSDATADERLTAG</sequence>
<dbReference type="PATRIC" id="fig|61647.15.peg.687"/>
<reference evidence="1 2" key="1">
    <citation type="submission" date="2015-05" db="EMBL/GenBank/DDBJ databases">
        <title>Genome sequences of Pluralibacter gergoviae.</title>
        <authorList>
            <person name="Greninger A.L."/>
            <person name="Miller S."/>
        </authorList>
    </citation>
    <scope>NUCLEOTIDE SEQUENCE [LARGE SCALE GENOMIC DNA]</scope>
    <source>
        <strain evidence="1 2">JS81F13</strain>
    </source>
</reference>
<dbReference type="Proteomes" id="UP000036196">
    <property type="component" value="Unassembled WGS sequence"/>
</dbReference>
<evidence type="ECO:0000313" key="1">
    <source>
        <dbReference type="EMBL" id="KMK01336.1"/>
    </source>
</evidence>
<gene>
    <name evidence="1" type="ORF">ABW06_26090</name>
</gene>
<name>A0A0J5KVQ6_PLUGE</name>
<evidence type="ECO:0000313" key="2">
    <source>
        <dbReference type="Proteomes" id="UP000036196"/>
    </source>
</evidence>
<dbReference type="EMBL" id="LDZF01000107">
    <property type="protein sequence ID" value="KMK01336.1"/>
    <property type="molecule type" value="Genomic_DNA"/>
</dbReference>
<dbReference type="AlphaFoldDB" id="A0A0J5KVQ6"/>
<proteinExistence type="predicted"/>
<keyword evidence="2" id="KW-1185">Reference proteome</keyword>
<accession>A0A0J5KVQ6</accession>
<protein>
    <submittedName>
        <fullName evidence="1">Uncharacterized protein</fullName>
    </submittedName>
</protein>
<comment type="caution">
    <text evidence="1">The sequence shown here is derived from an EMBL/GenBank/DDBJ whole genome shotgun (WGS) entry which is preliminary data.</text>
</comment>